<dbReference type="OrthoDB" id="438080at2759"/>
<dbReference type="Pfam" id="PF04032">
    <property type="entry name" value="Rpr2"/>
    <property type="match status" value="1"/>
</dbReference>
<dbReference type="RefSeq" id="XP_040776422.1">
    <property type="nucleotide sequence ID" value="XM_040916204.1"/>
</dbReference>
<proteinExistence type="predicted"/>
<dbReference type="GO" id="GO:0006396">
    <property type="term" value="P:RNA processing"/>
    <property type="evidence" value="ECO:0007669"/>
    <property type="project" value="InterPro"/>
</dbReference>
<dbReference type="EMBL" id="MU032347">
    <property type="protein sequence ID" value="KAF3765461.1"/>
    <property type="molecule type" value="Genomic_DNA"/>
</dbReference>
<comment type="caution">
    <text evidence="2">The sequence shown here is derived from an EMBL/GenBank/DDBJ whole genome shotgun (WGS) entry which is preliminary data.</text>
</comment>
<dbReference type="AlphaFoldDB" id="A0A9P4Y2N4"/>
<protein>
    <submittedName>
        <fullName evidence="2">Uncharacterized protein</fullName>
    </submittedName>
</protein>
<gene>
    <name evidence="2" type="ORF">M406DRAFT_243260</name>
</gene>
<dbReference type="InterPro" id="IPR007175">
    <property type="entry name" value="Rpr2/Snm1/Rpp21"/>
</dbReference>
<reference evidence="2" key="1">
    <citation type="journal article" date="2020" name="Phytopathology">
        <title>Genome sequence of the chestnut blight fungus Cryphonectria parasitica EP155: A fundamental resource for an archetypical invasive plant pathogen.</title>
        <authorList>
            <person name="Crouch J.A."/>
            <person name="Dawe A."/>
            <person name="Aerts A."/>
            <person name="Barry K."/>
            <person name="Churchill A.C.L."/>
            <person name="Grimwood J."/>
            <person name="Hillman B."/>
            <person name="Milgroom M.G."/>
            <person name="Pangilinan J."/>
            <person name="Smith M."/>
            <person name="Salamov A."/>
            <person name="Schmutz J."/>
            <person name="Yadav J."/>
            <person name="Grigoriev I.V."/>
            <person name="Nuss D."/>
        </authorList>
    </citation>
    <scope>NUCLEOTIDE SEQUENCE</scope>
    <source>
        <strain evidence="2">EP155</strain>
    </source>
</reference>
<name>A0A9P4Y2N4_CRYP1</name>
<feature type="non-terminal residue" evidence="2">
    <location>
        <position position="1"/>
    </location>
</feature>
<feature type="non-terminal residue" evidence="2">
    <location>
        <position position="138"/>
    </location>
</feature>
<feature type="region of interest" description="Disordered" evidence="1">
    <location>
        <begin position="77"/>
        <end position="107"/>
    </location>
</feature>
<accession>A0A9P4Y2N4</accession>
<organism evidence="2 3">
    <name type="scientific">Cryphonectria parasitica (strain ATCC 38755 / EP155)</name>
    <dbReference type="NCBI Taxonomy" id="660469"/>
    <lineage>
        <taxon>Eukaryota</taxon>
        <taxon>Fungi</taxon>
        <taxon>Dikarya</taxon>
        <taxon>Ascomycota</taxon>
        <taxon>Pezizomycotina</taxon>
        <taxon>Sordariomycetes</taxon>
        <taxon>Sordariomycetidae</taxon>
        <taxon>Diaporthales</taxon>
        <taxon>Cryphonectriaceae</taxon>
        <taxon>Cryphonectria-Endothia species complex</taxon>
        <taxon>Cryphonectria</taxon>
    </lineage>
</organism>
<evidence type="ECO:0000256" key="1">
    <source>
        <dbReference type="SAM" id="MobiDB-lite"/>
    </source>
</evidence>
<keyword evidence="3" id="KW-1185">Reference proteome</keyword>
<dbReference type="Proteomes" id="UP000803844">
    <property type="component" value="Unassembled WGS sequence"/>
</dbReference>
<dbReference type="GeneID" id="63833333"/>
<evidence type="ECO:0000313" key="3">
    <source>
        <dbReference type="Proteomes" id="UP000803844"/>
    </source>
</evidence>
<evidence type="ECO:0000313" key="2">
    <source>
        <dbReference type="EMBL" id="KAF3765461.1"/>
    </source>
</evidence>
<sequence length="138" mass="15178">QDLSPQVRFLNDAAHLLSQVAPQTSAFLMSRRSELLVENNVPIPDIHRQHVCSSCGHILIPGQGDTLKISTDKALRLRAKGNKKQQQSRPQKALATPAPHAGQRARPGGISKVILCAMCHRETKIKLEGPKPISRSRK</sequence>